<dbReference type="GeneID" id="87839477"/>
<proteinExistence type="predicted"/>
<organism evidence="2 3">
    <name type="scientific">Chaetomium fimeti</name>
    <dbReference type="NCBI Taxonomy" id="1854472"/>
    <lineage>
        <taxon>Eukaryota</taxon>
        <taxon>Fungi</taxon>
        <taxon>Dikarya</taxon>
        <taxon>Ascomycota</taxon>
        <taxon>Pezizomycotina</taxon>
        <taxon>Sordariomycetes</taxon>
        <taxon>Sordariomycetidae</taxon>
        <taxon>Sordariales</taxon>
        <taxon>Chaetomiaceae</taxon>
        <taxon>Chaetomium</taxon>
    </lineage>
</organism>
<dbReference type="AlphaFoldDB" id="A0AAE0H930"/>
<reference evidence="2" key="2">
    <citation type="submission" date="2023-06" db="EMBL/GenBank/DDBJ databases">
        <authorList>
            <consortium name="Lawrence Berkeley National Laboratory"/>
            <person name="Haridas S."/>
            <person name="Hensen N."/>
            <person name="Bonometti L."/>
            <person name="Westerberg I."/>
            <person name="Brannstrom I.O."/>
            <person name="Guillou S."/>
            <person name="Cros-Aarteil S."/>
            <person name="Calhoun S."/>
            <person name="Kuo A."/>
            <person name="Mondo S."/>
            <person name="Pangilinan J."/>
            <person name="Riley R."/>
            <person name="Labutti K."/>
            <person name="Andreopoulos B."/>
            <person name="Lipzen A."/>
            <person name="Chen C."/>
            <person name="Yanf M."/>
            <person name="Daum C."/>
            <person name="Ng V."/>
            <person name="Clum A."/>
            <person name="Steindorff A."/>
            <person name="Ohm R."/>
            <person name="Martin F."/>
            <person name="Silar P."/>
            <person name="Natvig D."/>
            <person name="Lalanne C."/>
            <person name="Gautier V."/>
            <person name="Ament-Velasquez S.L."/>
            <person name="Kruys A."/>
            <person name="Hutchinson M.I."/>
            <person name="Powell A.J."/>
            <person name="Barry K."/>
            <person name="Miller A.N."/>
            <person name="Grigoriev I.V."/>
            <person name="Debuchy R."/>
            <person name="Gladieux P."/>
            <person name="Thoren M.H."/>
            <person name="Johannesson H."/>
        </authorList>
    </citation>
    <scope>NUCLEOTIDE SEQUENCE</scope>
    <source>
        <strain evidence="2">CBS 168.71</strain>
    </source>
</reference>
<evidence type="ECO:0000256" key="1">
    <source>
        <dbReference type="SAM" id="MobiDB-lite"/>
    </source>
</evidence>
<accession>A0AAE0H930</accession>
<comment type="caution">
    <text evidence="2">The sequence shown here is derived from an EMBL/GenBank/DDBJ whole genome shotgun (WGS) entry which is preliminary data.</text>
</comment>
<evidence type="ECO:0000313" key="3">
    <source>
        <dbReference type="Proteomes" id="UP001278766"/>
    </source>
</evidence>
<reference evidence="2" key="1">
    <citation type="journal article" date="2023" name="Mol. Phylogenet. Evol.">
        <title>Genome-scale phylogeny and comparative genomics of the fungal order Sordariales.</title>
        <authorList>
            <person name="Hensen N."/>
            <person name="Bonometti L."/>
            <person name="Westerberg I."/>
            <person name="Brannstrom I.O."/>
            <person name="Guillou S."/>
            <person name="Cros-Aarteil S."/>
            <person name="Calhoun S."/>
            <person name="Haridas S."/>
            <person name="Kuo A."/>
            <person name="Mondo S."/>
            <person name="Pangilinan J."/>
            <person name="Riley R."/>
            <person name="LaButti K."/>
            <person name="Andreopoulos B."/>
            <person name="Lipzen A."/>
            <person name="Chen C."/>
            <person name="Yan M."/>
            <person name="Daum C."/>
            <person name="Ng V."/>
            <person name="Clum A."/>
            <person name="Steindorff A."/>
            <person name="Ohm R.A."/>
            <person name="Martin F."/>
            <person name="Silar P."/>
            <person name="Natvig D.O."/>
            <person name="Lalanne C."/>
            <person name="Gautier V."/>
            <person name="Ament-Velasquez S.L."/>
            <person name="Kruys A."/>
            <person name="Hutchinson M.I."/>
            <person name="Powell A.J."/>
            <person name="Barry K."/>
            <person name="Miller A.N."/>
            <person name="Grigoriev I.V."/>
            <person name="Debuchy R."/>
            <person name="Gladieux P."/>
            <person name="Hiltunen Thoren M."/>
            <person name="Johannesson H."/>
        </authorList>
    </citation>
    <scope>NUCLEOTIDE SEQUENCE</scope>
    <source>
        <strain evidence="2">CBS 168.71</strain>
    </source>
</reference>
<keyword evidence="3" id="KW-1185">Reference proteome</keyword>
<dbReference type="RefSeq" id="XP_062655489.1">
    <property type="nucleotide sequence ID" value="XM_062802529.1"/>
</dbReference>
<dbReference type="EMBL" id="JAUEPN010000008">
    <property type="protein sequence ID" value="KAK3291975.1"/>
    <property type="molecule type" value="Genomic_DNA"/>
</dbReference>
<sequence>MEETTFHDLFEAYNAVGSTVHPDVDWDVVFRQPLVLDNEGDLWIDVGGGDDGSDDDGNPANHKRVYRFRVLISGPWRERKPAAEGEKWVVALPDDHPHAMAVVFAVMHCREELIPRYTEDLWQAEISSRILTTAEKYDVPHLFFATASIWVGRSWPLPNYTSDDGEDDHAGTLQRLNILRQLSALGMLEYSVRKLISEISEQKLNALLAVAEAGPRIGVPLSLRNLLRTVVKSRHAAIQSALDFLRQVLEDLNSGSESEGGYHPNRARFDVKGLIEKLIGSRSGGAALDRGSCNVTMATDISRRVDESSVVIPKKATDVRSSASDLLHAIGDALGVHSPPGSMPVPGPAECIQAIHKKFEAFEAEWRHRWTQGEEVQDHDRCPTRYSALNLELVGRWDDEGYTILKMSECADLAIRDLRLDAEHLRWHNDPRTACKCLMFERSTSIPSARWHSEPTATECPARKNQQG</sequence>
<dbReference type="Proteomes" id="UP001278766">
    <property type="component" value="Unassembled WGS sequence"/>
</dbReference>
<name>A0AAE0H930_9PEZI</name>
<feature type="region of interest" description="Disordered" evidence="1">
    <location>
        <begin position="449"/>
        <end position="468"/>
    </location>
</feature>
<protein>
    <submittedName>
        <fullName evidence="2">Uncharacterized protein</fullName>
    </submittedName>
</protein>
<evidence type="ECO:0000313" key="2">
    <source>
        <dbReference type="EMBL" id="KAK3291975.1"/>
    </source>
</evidence>
<gene>
    <name evidence="2" type="ORF">B0H64DRAFT_377534</name>
</gene>